<dbReference type="AlphaFoldDB" id="R7Q840"/>
<feature type="signal peptide" evidence="1">
    <location>
        <begin position="1"/>
        <end position="19"/>
    </location>
</feature>
<evidence type="ECO:0000313" key="2">
    <source>
        <dbReference type="EMBL" id="CDF34204.1"/>
    </source>
</evidence>
<name>R7Q840_CHOCR</name>
<evidence type="ECO:0000313" key="3">
    <source>
        <dbReference type="Proteomes" id="UP000012073"/>
    </source>
</evidence>
<dbReference type="GeneID" id="17321742"/>
<evidence type="ECO:0000256" key="1">
    <source>
        <dbReference type="SAM" id="SignalP"/>
    </source>
</evidence>
<reference evidence="3" key="1">
    <citation type="journal article" date="2013" name="Proc. Natl. Acad. Sci. U.S.A.">
        <title>Genome structure and metabolic features in the red seaweed Chondrus crispus shed light on evolution of the Archaeplastida.</title>
        <authorList>
            <person name="Collen J."/>
            <person name="Porcel B."/>
            <person name="Carre W."/>
            <person name="Ball S.G."/>
            <person name="Chaparro C."/>
            <person name="Tonon T."/>
            <person name="Barbeyron T."/>
            <person name="Michel G."/>
            <person name="Noel B."/>
            <person name="Valentin K."/>
            <person name="Elias M."/>
            <person name="Artiguenave F."/>
            <person name="Arun A."/>
            <person name="Aury J.M."/>
            <person name="Barbosa-Neto J.F."/>
            <person name="Bothwell J.H."/>
            <person name="Bouget F.Y."/>
            <person name="Brillet L."/>
            <person name="Cabello-Hurtado F."/>
            <person name="Capella-Gutierrez S."/>
            <person name="Charrier B."/>
            <person name="Cladiere L."/>
            <person name="Cock J.M."/>
            <person name="Coelho S.M."/>
            <person name="Colleoni C."/>
            <person name="Czjzek M."/>
            <person name="Da Silva C."/>
            <person name="Delage L."/>
            <person name="Denoeud F."/>
            <person name="Deschamps P."/>
            <person name="Dittami S.M."/>
            <person name="Gabaldon T."/>
            <person name="Gachon C.M."/>
            <person name="Groisillier A."/>
            <person name="Herve C."/>
            <person name="Jabbari K."/>
            <person name="Katinka M."/>
            <person name="Kloareg B."/>
            <person name="Kowalczyk N."/>
            <person name="Labadie K."/>
            <person name="Leblanc C."/>
            <person name="Lopez P.J."/>
            <person name="McLachlan D.H."/>
            <person name="Meslet-Cladiere L."/>
            <person name="Moustafa A."/>
            <person name="Nehr Z."/>
            <person name="Nyvall Collen P."/>
            <person name="Panaud O."/>
            <person name="Partensky F."/>
            <person name="Poulain J."/>
            <person name="Rensing S.A."/>
            <person name="Rousvoal S."/>
            <person name="Samson G."/>
            <person name="Symeonidi A."/>
            <person name="Weissenbach J."/>
            <person name="Zambounis A."/>
            <person name="Wincker P."/>
            <person name="Boyen C."/>
        </authorList>
    </citation>
    <scope>NUCLEOTIDE SEQUENCE [LARGE SCALE GENOMIC DNA]</scope>
    <source>
        <strain evidence="3">cv. Stackhouse</strain>
    </source>
</reference>
<dbReference type="EMBL" id="HG001677">
    <property type="protein sequence ID" value="CDF34204.1"/>
    <property type="molecule type" value="Genomic_DNA"/>
</dbReference>
<feature type="chain" id="PRO_5004454568" evidence="1">
    <location>
        <begin position="20"/>
        <end position="69"/>
    </location>
</feature>
<dbReference type="RefSeq" id="XP_005714023.1">
    <property type="nucleotide sequence ID" value="XM_005713966.1"/>
</dbReference>
<keyword evidence="3" id="KW-1185">Reference proteome</keyword>
<protein>
    <submittedName>
        <fullName evidence="2">Uncharacterized protein</fullName>
    </submittedName>
</protein>
<keyword evidence="1" id="KW-0732">Signal</keyword>
<sequence>MKFSLAICLLASLVAAVAAVPAQPRLPKLGEVSRQYDIDCLERSYPIFNPCCLEFNKGTSGCEGEYHYS</sequence>
<proteinExistence type="predicted"/>
<dbReference type="Proteomes" id="UP000012073">
    <property type="component" value="Unassembled WGS sequence"/>
</dbReference>
<accession>R7Q840</accession>
<dbReference type="Gramene" id="CDF34204">
    <property type="protein sequence ID" value="CDF34204"/>
    <property type="gene ID" value="CHC_T00002802001"/>
</dbReference>
<gene>
    <name evidence="2" type="ORF">CHC_T00002802001</name>
</gene>
<dbReference type="KEGG" id="ccp:CHC_T00002802001"/>
<organism evidence="2 3">
    <name type="scientific">Chondrus crispus</name>
    <name type="common">Carrageen Irish moss</name>
    <name type="synonym">Polymorpha crispa</name>
    <dbReference type="NCBI Taxonomy" id="2769"/>
    <lineage>
        <taxon>Eukaryota</taxon>
        <taxon>Rhodophyta</taxon>
        <taxon>Florideophyceae</taxon>
        <taxon>Rhodymeniophycidae</taxon>
        <taxon>Gigartinales</taxon>
        <taxon>Gigartinaceae</taxon>
        <taxon>Chondrus</taxon>
    </lineage>
</organism>